<name>A0A2U9PJN6_MYCSE</name>
<protein>
    <recommendedName>
        <fullName evidence="1">Hemerythrin-like domain-containing protein</fullName>
    </recommendedName>
</protein>
<evidence type="ECO:0000259" key="1">
    <source>
        <dbReference type="Pfam" id="PF01814"/>
    </source>
</evidence>
<dbReference type="PANTHER" id="PTHR38048:SF2">
    <property type="entry name" value="HEMERYTHRIN-LIKE DOMAIN-CONTAINING PROTEIN"/>
    <property type="match status" value="1"/>
</dbReference>
<feature type="domain" description="Hemerythrin-like" evidence="1">
    <location>
        <begin position="12"/>
        <end position="144"/>
    </location>
</feature>
<accession>A0A2U9PJN6</accession>
<dbReference type="Gene3D" id="1.20.120.520">
    <property type="entry name" value="nmb1532 protein domain like"/>
    <property type="match status" value="1"/>
</dbReference>
<evidence type="ECO:0000313" key="3">
    <source>
        <dbReference type="Proteomes" id="UP000011200"/>
    </source>
</evidence>
<sequence length="239" mass="26309">MADSDASAGELTREMEMAHRMFRREFGLAVDVVRGVAAGEVARAGVIADHLRFIATLLHHHHAGEDDHVWPLLLERAAPQAQRVHDVERQHRDVDAALDAVAGAVSAWRRDADAVSRGALVEALETLEAVVVDHMDYEERWIVPEMERHIARSEWDRVIATMAMAIDPKDLMLTIGMTTYEGDDETVERTMANLPPEVGPNPRPIAQAAYAGYAEVIYGTDAPQRSTELSRSTAGSQGV</sequence>
<dbReference type="InterPro" id="IPR012312">
    <property type="entry name" value="Hemerythrin-like"/>
</dbReference>
<dbReference type="Proteomes" id="UP000011200">
    <property type="component" value="Chromosome"/>
</dbReference>
<dbReference type="PANTHER" id="PTHR38048">
    <property type="entry name" value="EXPRESSED PROTEIN"/>
    <property type="match status" value="1"/>
</dbReference>
<gene>
    <name evidence="2" type="ORF">D806_009700</name>
</gene>
<organism evidence="2 3">
    <name type="scientific">Mycolicibacterium smegmatis (strain MKD8)</name>
    <name type="common">Mycobacterium smegmatis</name>
    <dbReference type="NCBI Taxonomy" id="1214915"/>
    <lineage>
        <taxon>Bacteria</taxon>
        <taxon>Bacillati</taxon>
        <taxon>Actinomycetota</taxon>
        <taxon>Actinomycetes</taxon>
        <taxon>Mycobacteriales</taxon>
        <taxon>Mycobacteriaceae</taxon>
        <taxon>Mycolicibacterium</taxon>
    </lineage>
</organism>
<dbReference type="EMBL" id="CP027541">
    <property type="protein sequence ID" value="AWT51960.1"/>
    <property type="molecule type" value="Genomic_DNA"/>
</dbReference>
<reference evidence="3" key="2">
    <citation type="submission" date="2018-03" db="EMBL/GenBank/DDBJ databases">
        <authorList>
            <person name="Derbyshire K."/>
            <person name="Gray T.A."/>
            <person name="Champion M."/>
        </authorList>
    </citation>
    <scope>NUCLEOTIDE SEQUENCE [LARGE SCALE GENOMIC DNA]</scope>
    <source>
        <strain evidence="3">MKD8</strain>
    </source>
</reference>
<reference evidence="2 3" key="1">
    <citation type="journal article" date="2013" name="Genome Announc.">
        <title>Draft genome sequence of MKD8, a conjugal recipient Mycobacterium smegmatis strain.</title>
        <authorList>
            <person name="Gray T.A."/>
            <person name="Palumbo M.J."/>
            <person name="Derbyshire K.M."/>
        </authorList>
    </citation>
    <scope>NUCLEOTIDE SEQUENCE [LARGE SCALE GENOMIC DNA]</scope>
    <source>
        <strain evidence="2 3">MKD8</strain>
    </source>
</reference>
<dbReference type="RefSeq" id="WP_003892334.1">
    <property type="nucleotide sequence ID" value="NZ_CP027541.1"/>
</dbReference>
<proteinExistence type="predicted"/>
<dbReference type="InterPro" id="IPR053206">
    <property type="entry name" value="Dimeric_xanthone_biosynth"/>
</dbReference>
<dbReference type="CDD" id="cd12108">
    <property type="entry name" value="Hr-like"/>
    <property type="match status" value="1"/>
</dbReference>
<dbReference type="AlphaFoldDB" id="A0A2U9PJN6"/>
<evidence type="ECO:0000313" key="2">
    <source>
        <dbReference type="EMBL" id="AWT51960.1"/>
    </source>
</evidence>
<dbReference type="Pfam" id="PF01814">
    <property type="entry name" value="Hemerythrin"/>
    <property type="match status" value="1"/>
</dbReference>